<evidence type="ECO:0000256" key="1">
    <source>
        <dbReference type="SAM" id="Phobius"/>
    </source>
</evidence>
<feature type="transmembrane region" description="Helical" evidence="1">
    <location>
        <begin position="231"/>
        <end position="252"/>
    </location>
</feature>
<feature type="transmembrane region" description="Helical" evidence="1">
    <location>
        <begin position="110"/>
        <end position="130"/>
    </location>
</feature>
<dbReference type="AlphaFoldDB" id="A0A7X2IKB3"/>
<keyword evidence="1" id="KW-1133">Transmembrane helix</keyword>
<keyword evidence="1" id="KW-0812">Transmembrane</keyword>
<accession>A0A7X2IKB3</accession>
<feature type="transmembrane region" description="Helical" evidence="1">
    <location>
        <begin position="6"/>
        <end position="23"/>
    </location>
</feature>
<keyword evidence="1" id="KW-0472">Membrane</keyword>
<feature type="transmembrane region" description="Helical" evidence="1">
    <location>
        <begin position="150"/>
        <end position="167"/>
    </location>
</feature>
<organism evidence="2 3">
    <name type="scientific">Pseudoduganella rivuli</name>
    <dbReference type="NCBI Taxonomy" id="2666085"/>
    <lineage>
        <taxon>Bacteria</taxon>
        <taxon>Pseudomonadati</taxon>
        <taxon>Pseudomonadota</taxon>
        <taxon>Betaproteobacteria</taxon>
        <taxon>Burkholderiales</taxon>
        <taxon>Oxalobacteraceae</taxon>
        <taxon>Telluria group</taxon>
        <taxon>Pseudoduganella</taxon>
    </lineage>
</organism>
<sequence>MAPALLLKLFLAPALIGGVTLAGRRWGPTVAGWLSAFPIVAGPVLLTMTVEQGPAFAASAAQGTLSAVLAVLAFSVAYAHVAMRAGIAASMLAALAVYGLAVAGLNTLRLPVPVCFALVLAALGITPALFPKTAAPAPAGKPANGGDLPWRMAAAAALVLTVSYGAAAMGPRLSGIFAMFPTMSTVLVGFSHARQGNAFAIALLRGMVPGYYSFAVFCLVLSLQLQAGTELQAFGTAFACALAVQFATRSLITRMRAR</sequence>
<dbReference type="RefSeq" id="WP_154372187.1">
    <property type="nucleotide sequence ID" value="NZ_WKJJ01000004.1"/>
</dbReference>
<feature type="transmembrane region" description="Helical" evidence="1">
    <location>
        <begin position="56"/>
        <end position="78"/>
    </location>
</feature>
<dbReference type="EMBL" id="WKJJ01000004">
    <property type="protein sequence ID" value="MRV71554.1"/>
    <property type="molecule type" value="Genomic_DNA"/>
</dbReference>
<feature type="transmembrane region" description="Helical" evidence="1">
    <location>
        <begin position="202"/>
        <end position="225"/>
    </location>
</feature>
<gene>
    <name evidence="2" type="ORF">GJ700_07430</name>
</gene>
<dbReference type="Proteomes" id="UP000446768">
    <property type="component" value="Unassembled WGS sequence"/>
</dbReference>
<feature type="transmembrane region" description="Helical" evidence="1">
    <location>
        <begin position="30"/>
        <end position="50"/>
    </location>
</feature>
<feature type="transmembrane region" description="Helical" evidence="1">
    <location>
        <begin position="85"/>
        <end position="104"/>
    </location>
</feature>
<comment type="caution">
    <text evidence="2">The sequence shown here is derived from an EMBL/GenBank/DDBJ whole genome shotgun (WGS) entry which is preliminary data.</text>
</comment>
<evidence type="ECO:0000313" key="3">
    <source>
        <dbReference type="Proteomes" id="UP000446768"/>
    </source>
</evidence>
<evidence type="ECO:0000313" key="2">
    <source>
        <dbReference type="EMBL" id="MRV71554.1"/>
    </source>
</evidence>
<name>A0A7X2IKB3_9BURK</name>
<protein>
    <submittedName>
        <fullName evidence="2">Uncharacterized protein</fullName>
    </submittedName>
</protein>
<reference evidence="2 3" key="1">
    <citation type="submission" date="2019-11" db="EMBL/GenBank/DDBJ databases">
        <title>Novel species isolated from a subtropical stream in China.</title>
        <authorList>
            <person name="Lu H."/>
        </authorList>
    </citation>
    <scope>NUCLEOTIDE SEQUENCE [LARGE SCALE GENOMIC DNA]</scope>
    <source>
        <strain evidence="2 3">FT92W</strain>
    </source>
</reference>
<keyword evidence="3" id="KW-1185">Reference proteome</keyword>
<proteinExistence type="predicted"/>